<organism evidence="3 4">
    <name type="scientific">Sporothrix schenckii 1099-18</name>
    <dbReference type="NCBI Taxonomy" id="1397361"/>
    <lineage>
        <taxon>Eukaryota</taxon>
        <taxon>Fungi</taxon>
        <taxon>Dikarya</taxon>
        <taxon>Ascomycota</taxon>
        <taxon>Pezizomycotina</taxon>
        <taxon>Sordariomycetes</taxon>
        <taxon>Sordariomycetidae</taxon>
        <taxon>Ophiostomatales</taxon>
        <taxon>Ophiostomataceae</taxon>
        <taxon>Sporothrix</taxon>
    </lineage>
</organism>
<dbReference type="Proteomes" id="UP000033710">
    <property type="component" value="Unassembled WGS sequence"/>
</dbReference>
<evidence type="ECO:0000313" key="4">
    <source>
        <dbReference type="Proteomes" id="UP000033710"/>
    </source>
</evidence>
<feature type="compositionally biased region" description="Low complexity" evidence="1">
    <location>
        <begin position="289"/>
        <end position="298"/>
    </location>
</feature>
<dbReference type="KEGG" id="ssck:SPSK_07391"/>
<evidence type="ECO:0000313" key="3">
    <source>
        <dbReference type="EMBL" id="KJR87875.1"/>
    </source>
</evidence>
<keyword evidence="2" id="KW-0812">Transmembrane</keyword>
<feature type="compositionally biased region" description="Polar residues" evidence="1">
    <location>
        <begin position="319"/>
        <end position="336"/>
    </location>
</feature>
<protein>
    <submittedName>
        <fullName evidence="3">Uncharacterized protein</fullName>
    </submittedName>
</protein>
<gene>
    <name evidence="3" type="ORF">SPSK_07391</name>
</gene>
<comment type="caution">
    <text evidence="3">The sequence shown here is derived from an EMBL/GenBank/DDBJ whole genome shotgun (WGS) entry which is preliminary data.</text>
</comment>
<dbReference type="AlphaFoldDB" id="A0A0F2MG94"/>
<feature type="region of interest" description="Disordered" evidence="1">
    <location>
        <begin position="289"/>
        <end position="336"/>
    </location>
</feature>
<reference evidence="3 4" key="1">
    <citation type="journal article" date="2014" name="BMC Genomics">
        <title>Comparative genomics of the major fungal agents of human and animal Sporotrichosis: Sporothrix schenckii and Sporothrix brasiliensis.</title>
        <authorList>
            <person name="Teixeira M.M."/>
            <person name="de Almeida L.G."/>
            <person name="Kubitschek-Barreira P."/>
            <person name="Alves F.L."/>
            <person name="Kioshima E.S."/>
            <person name="Abadio A.K."/>
            <person name="Fernandes L."/>
            <person name="Derengowski L.S."/>
            <person name="Ferreira K.S."/>
            <person name="Souza R.C."/>
            <person name="Ruiz J.C."/>
            <person name="de Andrade N.C."/>
            <person name="Paes H.C."/>
            <person name="Nicola A.M."/>
            <person name="Albuquerque P."/>
            <person name="Gerber A.L."/>
            <person name="Martins V.P."/>
            <person name="Peconick L.D."/>
            <person name="Neto A.V."/>
            <person name="Chaucanez C.B."/>
            <person name="Silva P.A."/>
            <person name="Cunha O.L."/>
            <person name="de Oliveira F.F."/>
            <person name="dos Santos T.C."/>
            <person name="Barros A.L."/>
            <person name="Soares M.A."/>
            <person name="de Oliveira L.M."/>
            <person name="Marini M.M."/>
            <person name="Villalobos-Duno H."/>
            <person name="Cunha M.M."/>
            <person name="de Hoog S."/>
            <person name="da Silveira J.F."/>
            <person name="Henrissat B."/>
            <person name="Nino-Vega G.A."/>
            <person name="Cisalpino P.S."/>
            <person name="Mora-Montes H.M."/>
            <person name="Almeida S.R."/>
            <person name="Stajich J.E."/>
            <person name="Lopes-Bezerra L.M."/>
            <person name="Vasconcelos A.T."/>
            <person name="Felipe M.S."/>
        </authorList>
    </citation>
    <scope>NUCLEOTIDE SEQUENCE [LARGE SCALE GENOMIC DNA]</scope>
    <source>
        <strain evidence="3 4">1099-18</strain>
    </source>
</reference>
<proteinExistence type="predicted"/>
<keyword evidence="2" id="KW-1133">Transmembrane helix</keyword>
<dbReference type="EMBL" id="AXCR01000004">
    <property type="protein sequence ID" value="KJR87875.1"/>
    <property type="molecule type" value="Genomic_DNA"/>
</dbReference>
<dbReference type="RefSeq" id="XP_016590551.1">
    <property type="nucleotide sequence ID" value="XM_016734054.1"/>
</dbReference>
<accession>A0A0F2MG94</accession>
<sequence>MSGSANIVWLSTKNFEFPVRILFLYHHRGLSLLGRVVVLVRLLRFLFQLRLGLLLQLDRALGQRLCRHRPQDRLHHPPWPLAAPDRCRRRVGVVDNFWLDLGVCAGLVLRFECLVLTRQQRLANTLLEHGQNPLVASHVSLARAGKSVADVVVLADGVAQQVKQVGLDGDKVGRVEDFLGDGLRGRGTAIAIAIGVIVLLALLSCRLAVFSPLGTSAVRVALLRLLLLQPLDGIADNEQRLASRRCSLAQTIYVQDVEVAPHDGINAPATAPTAWTAAGPVFAARVGAGADDSGSGADTEGGGGGENSPGFDKRPSALITPSNPVAARQRSTSPCSNTLPLANNTVSLGRFSRRYRSIVQSAMPVMWPFCSRRRPCTVRMLAPAASTVRAYCSDASGVSRSRILAVTGTSRFSCKLWLFLQKSAVVALTSDALWAAQVQVDGITVGRYAPSSGQQGVGIVGTKLDKEGSVDGRVAIKKRAQAVVGAHTSAIGAVTTVLLFTGLVRSARCFAP</sequence>
<feature type="transmembrane region" description="Helical" evidence="2">
    <location>
        <begin position="189"/>
        <end position="209"/>
    </location>
</feature>
<name>A0A0F2MG94_SPOSC</name>
<evidence type="ECO:0000256" key="2">
    <source>
        <dbReference type="SAM" id="Phobius"/>
    </source>
</evidence>
<dbReference type="GeneID" id="27669331"/>
<reference evidence="3 4" key="2">
    <citation type="journal article" date="2015" name="Eukaryot. Cell">
        <title>Asexual propagation of a virulent clone complex in a human and feline outbreak of sporotrichosis.</title>
        <authorList>
            <person name="Teixeira Mde M."/>
            <person name="Rodrigues A.M."/>
            <person name="Tsui C.K."/>
            <person name="de Almeida L.G."/>
            <person name="Van Diepeningen A.D."/>
            <person name="van den Ende B.G."/>
            <person name="Fernandes G.F."/>
            <person name="Kano R."/>
            <person name="Hamelin R.C."/>
            <person name="Lopes-Bezerra L.M."/>
            <person name="Vasconcelos A.T."/>
            <person name="de Hoog S."/>
            <person name="de Camargo Z.P."/>
            <person name="Felipe M.S."/>
        </authorList>
    </citation>
    <scope>NUCLEOTIDE SEQUENCE [LARGE SCALE GENOMIC DNA]</scope>
    <source>
        <strain evidence="3 4">1099-18</strain>
    </source>
</reference>
<dbReference type="VEuPathDB" id="FungiDB:SPSK_07391"/>
<evidence type="ECO:0000256" key="1">
    <source>
        <dbReference type="SAM" id="MobiDB-lite"/>
    </source>
</evidence>
<keyword evidence="2" id="KW-0472">Membrane</keyword>